<keyword evidence="1" id="KW-0732">Signal</keyword>
<dbReference type="PANTHER" id="PTHR41252:SF1">
    <property type="entry name" value="BLR2505 PROTEIN"/>
    <property type="match status" value="1"/>
</dbReference>
<feature type="domain" description="SnoaL-like" evidence="3">
    <location>
        <begin position="31"/>
        <end position="139"/>
    </location>
</feature>
<dbReference type="Pfam" id="PF08450">
    <property type="entry name" value="SGL"/>
    <property type="match status" value="1"/>
</dbReference>
<reference evidence="4 5" key="1">
    <citation type="submission" date="2018-08" db="EMBL/GenBank/DDBJ databases">
        <title>Wenzhouxiangella salilacus sp. nov., a novel bacterium isolated from a saline lake in Xinjiang Province, China.</title>
        <authorList>
            <person name="Han S."/>
        </authorList>
    </citation>
    <scope>NUCLEOTIDE SEQUENCE [LARGE SCALE GENOMIC DNA]</scope>
    <source>
        <strain evidence="4 5">XDB06</strain>
    </source>
</reference>
<feature type="chain" id="PRO_5017711751" description="DUF4440 domain-containing protein" evidence="1">
    <location>
        <begin position="20"/>
        <end position="493"/>
    </location>
</feature>
<proteinExistence type="predicted"/>
<feature type="domain" description="SMP-30/Gluconolactonase/LRE-like region" evidence="2">
    <location>
        <begin position="274"/>
        <end position="421"/>
    </location>
</feature>
<accession>A0A3E1K629</accession>
<evidence type="ECO:0000259" key="2">
    <source>
        <dbReference type="Pfam" id="PF08450"/>
    </source>
</evidence>
<dbReference type="InterPro" id="IPR032710">
    <property type="entry name" value="NTF2-like_dom_sf"/>
</dbReference>
<name>A0A3E1K629_9GAMM</name>
<comment type="caution">
    <text evidence="4">The sequence shown here is derived from an EMBL/GenBank/DDBJ whole genome shotgun (WGS) entry which is preliminary data.</text>
</comment>
<dbReference type="OrthoDB" id="8451859at2"/>
<dbReference type="PANTHER" id="PTHR41252">
    <property type="entry name" value="BLR2505 PROTEIN"/>
    <property type="match status" value="1"/>
</dbReference>
<dbReference type="Proteomes" id="UP000260351">
    <property type="component" value="Unassembled WGS sequence"/>
</dbReference>
<dbReference type="Gene3D" id="2.120.10.30">
    <property type="entry name" value="TolB, C-terminal domain"/>
    <property type="match status" value="1"/>
</dbReference>
<dbReference type="InterPro" id="IPR011042">
    <property type="entry name" value="6-blade_b-propeller_TolB-like"/>
</dbReference>
<evidence type="ECO:0000256" key="1">
    <source>
        <dbReference type="SAM" id="SignalP"/>
    </source>
</evidence>
<evidence type="ECO:0000313" key="4">
    <source>
        <dbReference type="EMBL" id="RFF29465.1"/>
    </source>
</evidence>
<evidence type="ECO:0000313" key="5">
    <source>
        <dbReference type="Proteomes" id="UP000260351"/>
    </source>
</evidence>
<dbReference type="Pfam" id="PF12680">
    <property type="entry name" value="SnoaL_2"/>
    <property type="match status" value="1"/>
</dbReference>
<organism evidence="4 5">
    <name type="scientific">Wenzhouxiangella sediminis</name>
    <dbReference type="NCBI Taxonomy" id="1792836"/>
    <lineage>
        <taxon>Bacteria</taxon>
        <taxon>Pseudomonadati</taxon>
        <taxon>Pseudomonadota</taxon>
        <taxon>Gammaproteobacteria</taxon>
        <taxon>Chromatiales</taxon>
        <taxon>Wenzhouxiangellaceae</taxon>
        <taxon>Wenzhouxiangella</taxon>
    </lineage>
</organism>
<gene>
    <name evidence="4" type="ORF">DZC52_12520</name>
</gene>
<evidence type="ECO:0008006" key="6">
    <source>
        <dbReference type="Google" id="ProtNLM"/>
    </source>
</evidence>
<dbReference type="InterPro" id="IPR037401">
    <property type="entry name" value="SnoaL-like"/>
</dbReference>
<dbReference type="EMBL" id="QUZK01000046">
    <property type="protein sequence ID" value="RFF29465.1"/>
    <property type="molecule type" value="Genomic_DNA"/>
</dbReference>
<dbReference type="InterPro" id="IPR013658">
    <property type="entry name" value="SGL"/>
</dbReference>
<evidence type="ECO:0000259" key="3">
    <source>
        <dbReference type="Pfam" id="PF12680"/>
    </source>
</evidence>
<dbReference type="SUPFAM" id="SSF63829">
    <property type="entry name" value="Calcium-dependent phosphotriesterase"/>
    <property type="match status" value="1"/>
</dbReference>
<dbReference type="Gene3D" id="3.10.450.50">
    <property type="match status" value="1"/>
</dbReference>
<protein>
    <recommendedName>
        <fullName evidence="6">DUF4440 domain-containing protein</fullName>
    </recommendedName>
</protein>
<dbReference type="SUPFAM" id="SSF54427">
    <property type="entry name" value="NTF2-like"/>
    <property type="match status" value="1"/>
</dbReference>
<feature type="signal peptide" evidence="1">
    <location>
        <begin position="1"/>
        <end position="19"/>
    </location>
</feature>
<sequence length="493" mass="53690">MTRICLAFAALVSSVSAHPEPENASQTRAVVETAYAAFALGDTETFAGLMAPEIVWEEAEGNPYADLNPYIGPEAVMSGLMSRLLDDWAGISVTPREFVVEGDRVVAFGRYTQAWKATGKMLDIPFVHSWTVQDGKIVAFRQYTDTAALVATMNEPSPAGGVRQSHVGGFEQVALLPANRSLVRPEDGVMLADGTLLVADQVHGLVALGLDGAKRAFGDFEAAGYVHEPPDRSAGPNGVALEPDGVHVLVADVLTGAIYRVNSRTEQVVRIHQHEFGVNSARRDRSGAVWFTQSTENNGPDSEARMFAAVDTKPMDGALFRLSPTNDHEPYPELQRKDQGLDFANGLAIDEERGYLYVAETMADRILGYRLSVLTGKLSNRRVIARVPTPDNIELDAAGRLWVASPIGNALLIVEPETGEWSTVFHPRTRAHDRLMLEWRRRTEGGEPRLELFGPEMWAPLPGLLTGVILTSDDGPVYLTGLGNALVQLTRPR</sequence>
<keyword evidence="5" id="KW-1185">Reference proteome</keyword>
<dbReference type="RefSeq" id="WP_116651491.1">
    <property type="nucleotide sequence ID" value="NZ_QUZK01000046.1"/>
</dbReference>
<dbReference type="AlphaFoldDB" id="A0A3E1K629"/>